<proteinExistence type="predicted"/>
<feature type="domain" description="Carbohydrate kinase PfkB" evidence="1">
    <location>
        <begin position="38"/>
        <end position="178"/>
    </location>
</feature>
<evidence type="ECO:0000259" key="1">
    <source>
        <dbReference type="Pfam" id="PF00294"/>
    </source>
</evidence>
<protein>
    <recommendedName>
        <fullName evidence="1">Carbohydrate kinase PfkB domain-containing protein</fullName>
    </recommendedName>
</protein>
<dbReference type="InterPro" id="IPR029056">
    <property type="entry name" value="Ribokinase-like"/>
</dbReference>
<dbReference type="Gene3D" id="3.40.1190.20">
    <property type="match status" value="1"/>
</dbReference>
<reference evidence="2 3" key="1">
    <citation type="submission" date="2024-09" db="EMBL/GenBank/DDBJ databases">
        <title>Rethinking Asexuality: The Enigmatic Case of Functional Sexual Genes in Lepraria (Stereocaulaceae).</title>
        <authorList>
            <person name="Doellman M."/>
            <person name="Sun Y."/>
            <person name="Barcenas-Pena A."/>
            <person name="Lumbsch H.T."/>
            <person name="Grewe F."/>
        </authorList>
    </citation>
    <scope>NUCLEOTIDE SEQUENCE [LARGE SCALE GENOMIC DNA]</scope>
    <source>
        <strain evidence="2 3">Grewe 0041</strain>
    </source>
</reference>
<evidence type="ECO:0000313" key="3">
    <source>
        <dbReference type="Proteomes" id="UP001590951"/>
    </source>
</evidence>
<sequence length="219" mass="24186">MEVIEQIESLLALREEARIKDKPLLIWEPRPSSCIPPNLQDFFQAVQKVDIFTPNHVELAGVFGYPKSEPPSRATVETFALNFLGSDIGGQRTVVIRAGEEGCFIADNQTREWLPAYHEPTRVEGIVTGSSAKIIDHTGAGNAFIGAFAIGYLSTNSIYDAACYGNVGASFAMEQIGLPNLSQSEDREHWNGANPLSDPLLRLKEYRSRLKRSNEGAEY</sequence>
<dbReference type="InterPro" id="IPR011611">
    <property type="entry name" value="PfkB_dom"/>
</dbReference>
<dbReference type="SUPFAM" id="SSF53613">
    <property type="entry name" value="Ribokinase-like"/>
    <property type="match status" value="1"/>
</dbReference>
<gene>
    <name evidence="2" type="ORF">ABVK25_004460</name>
</gene>
<dbReference type="EMBL" id="JBHFEH010000012">
    <property type="protein sequence ID" value="KAL2055122.1"/>
    <property type="molecule type" value="Genomic_DNA"/>
</dbReference>
<dbReference type="Proteomes" id="UP001590951">
    <property type="component" value="Unassembled WGS sequence"/>
</dbReference>
<dbReference type="PANTHER" id="PTHR47098:SF1">
    <property type="entry name" value="PFKB FAMILY CARBOHYDRATE KINASE SUPERFAMILY (AFU_ORTHOLOGUE AFUA_4G09500)"/>
    <property type="match status" value="1"/>
</dbReference>
<organism evidence="2 3">
    <name type="scientific">Lepraria finkii</name>
    <dbReference type="NCBI Taxonomy" id="1340010"/>
    <lineage>
        <taxon>Eukaryota</taxon>
        <taxon>Fungi</taxon>
        <taxon>Dikarya</taxon>
        <taxon>Ascomycota</taxon>
        <taxon>Pezizomycotina</taxon>
        <taxon>Lecanoromycetes</taxon>
        <taxon>OSLEUM clade</taxon>
        <taxon>Lecanoromycetidae</taxon>
        <taxon>Lecanorales</taxon>
        <taxon>Lecanorineae</taxon>
        <taxon>Stereocaulaceae</taxon>
        <taxon>Lepraria</taxon>
    </lineage>
</organism>
<comment type="caution">
    <text evidence="2">The sequence shown here is derived from an EMBL/GenBank/DDBJ whole genome shotgun (WGS) entry which is preliminary data.</text>
</comment>
<keyword evidence="3" id="KW-1185">Reference proteome</keyword>
<dbReference type="Pfam" id="PF00294">
    <property type="entry name" value="PfkB"/>
    <property type="match status" value="1"/>
</dbReference>
<name>A0ABR4BB91_9LECA</name>
<evidence type="ECO:0000313" key="2">
    <source>
        <dbReference type="EMBL" id="KAL2055122.1"/>
    </source>
</evidence>
<accession>A0ABR4BB91</accession>
<dbReference type="PANTHER" id="PTHR47098">
    <property type="entry name" value="PROTEIN MAK32"/>
    <property type="match status" value="1"/>
</dbReference>